<feature type="region of interest" description="Disordered" evidence="1">
    <location>
        <begin position="1"/>
        <end position="41"/>
    </location>
</feature>
<reference evidence="2 3" key="1">
    <citation type="submission" date="2019-02" db="EMBL/GenBank/DDBJ databases">
        <title>Genome sequencing of the rare red list fungi Hericium alpestre (H. flagellum).</title>
        <authorList>
            <person name="Buettner E."/>
            <person name="Kellner H."/>
        </authorList>
    </citation>
    <scope>NUCLEOTIDE SEQUENCE [LARGE SCALE GENOMIC DNA]</scope>
    <source>
        <strain evidence="2 3">DSM 108284</strain>
    </source>
</reference>
<accession>A0A4Y9ZN81</accession>
<dbReference type="Proteomes" id="UP000298061">
    <property type="component" value="Unassembled WGS sequence"/>
</dbReference>
<comment type="caution">
    <text evidence="2">The sequence shown here is derived from an EMBL/GenBank/DDBJ whole genome shotgun (WGS) entry which is preliminary data.</text>
</comment>
<sequence length="176" mass="18763">MLTPTIHGGESEQASFFRIPSSPAPEPDTLPDQSPALGDNPLLPTTVPWIDSPQAAAVTPSPTTMALSHDPTVLAAATLEQQSLPVDDTVTAPDTIIPSGPAIFSSFWATTSSSNIALATAHELAPDILFGINWEFFAAIRISLPTFTEGRLIQALERNPHLASKELVRLMLRLGM</sequence>
<protein>
    <submittedName>
        <fullName evidence="2">Uncharacterized protein</fullName>
    </submittedName>
</protein>
<evidence type="ECO:0000313" key="3">
    <source>
        <dbReference type="Proteomes" id="UP000298061"/>
    </source>
</evidence>
<dbReference type="AlphaFoldDB" id="A0A4Y9ZN81"/>
<organism evidence="2 3">
    <name type="scientific">Hericium alpestre</name>
    <dbReference type="NCBI Taxonomy" id="135208"/>
    <lineage>
        <taxon>Eukaryota</taxon>
        <taxon>Fungi</taxon>
        <taxon>Dikarya</taxon>
        <taxon>Basidiomycota</taxon>
        <taxon>Agaricomycotina</taxon>
        <taxon>Agaricomycetes</taxon>
        <taxon>Russulales</taxon>
        <taxon>Hericiaceae</taxon>
        <taxon>Hericium</taxon>
    </lineage>
</organism>
<name>A0A4Y9ZN81_9AGAM</name>
<dbReference type="EMBL" id="SFCI01001243">
    <property type="protein sequence ID" value="TFY76326.1"/>
    <property type="molecule type" value="Genomic_DNA"/>
</dbReference>
<evidence type="ECO:0000256" key="1">
    <source>
        <dbReference type="SAM" id="MobiDB-lite"/>
    </source>
</evidence>
<gene>
    <name evidence="2" type="ORF">EWM64_g7686</name>
</gene>
<proteinExistence type="predicted"/>
<evidence type="ECO:0000313" key="2">
    <source>
        <dbReference type="EMBL" id="TFY76326.1"/>
    </source>
</evidence>
<keyword evidence="3" id="KW-1185">Reference proteome</keyword>